<evidence type="ECO:0000313" key="11">
    <source>
        <dbReference type="EMBL" id="RDH90284.1"/>
    </source>
</evidence>
<sequence length="275" mass="29204">MRLQPGPTILGIGCFVVFLIAATPARHVLGWFGDTIAPLTLADSSGTIWSGSATETHYNGVNLGTTAWRFQPLDLLTGKLRYRLSLRGPGQQLDGYAGININGSYQAEHLKGIVKARIIPGLLNQPMIGAIGDLDIDISSIQFAASNLNEAAGKIRWQGAGITSPVAVDLGGIQFDIKGDENGLRSTIQDIGGGLSIKGELNLAPTGTYRISGRILPKASADPALVNTLKAIGKSGTGGSIQLNFSGQLWARFPSMTYTIQRLSASIKKRLIYCR</sequence>
<organism evidence="11 12">
    <name type="scientific">endosymbiont of Lamellibrachia luymesi</name>
    <dbReference type="NCBI Taxonomy" id="2200907"/>
    <lineage>
        <taxon>Bacteria</taxon>
        <taxon>Pseudomonadati</taxon>
        <taxon>Pseudomonadota</taxon>
        <taxon>Gammaproteobacteria</taxon>
        <taxon>sulfur-oxidizing symbionts</taxon>
    </lineage>
</organism>
<dbReference type="GO" id="GO:0005886">
    <property type="term" value="C:plasma membrane"/>
    <property type="evidence" value="ECO:0007669"/>
    <property type="project" value="UniProtKB-SubCell"/>
</dbReference>
<comment type="caution">
    <text evidence="11">The sequence shown here is derived from an EMBL/GenBank/DDBJ whole genome shotgun (WGS) entry which is preliminary data.</text>
</comment>
<keyword evidence="9" id="KW-0472">Membrane</keyword>
<comment type="similarity">
    <text evidence="2">Belongs to the GSP N family.</text>
</comment>
<dbReference type="GO" id="GO:0015628">
    <property type="term" value="P:protein secretion by the type II secretion system"/>
    <property type="evidence" value="ECO:0007669"/>
    <property type="project" value="InterPro"/>
</dbReference>
<evidence type="ECO:0000256" key="2">
    <source>
        <dbReference type="ARBA" id="ARBA00007208"/>
    </source>
</evidence>
<evidence type="ECO:0000256" key="10">
    <source>
        <dbReference type="ARBA" id="ARBA00030772"/>
    </source>
</evidence>
<evidence type="ECO:0000256" key="4">
    <source>
        <dbReference type="ARBA" id="ARBA00022448"/>
    </source>
</evidence>
<dbReference type="AlphaFoldDB" id="A0A370DXQ5"/>
<keyword evidence="8" id="KW-0653">Protein transport</keyword>
<dbReference type="InterPro" id="IPR022792">
    <property type="entry name" value="T2SS_protein-GspN"/>
</dbReference>
<proteinExistence type="inferred from homology"/>
<dbReference type="Proteomes" id="UP000255508">
    <property type="component" value="Unassembled WGS sequence"/>
</dbReference>
<evidence type="ECO:0000313" key="12">
    <source>
        <dbReference type="Proteomes" id="UP000255508"/>
    </source>
</evidence>
<accession>A0A370DXQ5</accession>
<reference evidence="11 12" key="1">
    <citation type="journal article" date="2018" name="ISME J.">
        <title>Endosymbiont genomes yield clues of tubeworm success.</title>
        <authorList>
            <person name="Li Y."/>
            <person name="Liles M.R."/>
            <person name="Halanych K.M."/>
        </authorList>
    </citation>
    <scope>NUCLEOTIDE SEQUENCE [LARGE SCALE GENOMIC DNA]</scope>
    <source>
        <strain evidence="11">A1422</strain>
    </source>
</reference>
<evidence type="ECO:0000256" key="5">
    <source>
        <dbReference type="ARBA" id="ARBA00022475"/>
    </source>
</evidence>
<dbReference type="GO" id="GO:0015627">
    <property type="term" value="C:type II protein secretion system complex"/>
    <property type="evidence" value="ECO:0007669"/>
    <property type="project" value="InterPro"/>
</dbReference>
<keyword evidence="5" id="KW-1003">Cell membrane</keyword>
<evidence type="ECO:0000256" key="8">
    <source>
        <dbReference type="ARBA" id="ARBA00022927"/>
    </source>
</evidence>
<dbReference type="EMBL" id="QFXD01000172">
    <property type="protein sequence ID" value="RDH90284.1"/>
    <property type="molecule type" value="Genomic_DNA"/>
</dbReference>
<protein>
    <recommendedName>
        <fullName evidence="3">Type II secretion system protein N</fullName>
    </recommendedName>
    <alternativeName>
        <fullName evidence="10">General secretion pathway protein N</fullName>
    </alternativeName>
</protein>
<evidence type="ECO:0000256" key="1">
    <source>
        <dbReference type="ARBA" id="ARBA00004533"/>
    </source>
</evidence>
<dbReference type="Pfam" id="PF01203">
    <property type="entry name" value="T2SSN"/>
    <property type="match status" value="1"/>
</dbReference>
<evidence type="ECO:0000256" key="3">
    <source>
        <dbReference type="ARBA" id="ARBA00021563"/>
    </source>
</evidence>
<keyword evidence="4" id="KW-0813">Transport</keyword>
<keyword evidence="7" id="KW-0812">Transmembrane</keyword>
<evidence type="ECO:0000256" key="6">
    <source>
        <dbReference type="ARBA" id="ARBA00022519"/>
    </source>
</evidence>
<evidence type="ECO:0000256" key="7">
    <source>
        <dbReference type="ARBA" id="ARBA00022692"/>
    </source>
</evidence>
<comment type="subcellular location">
    <subcellularLocation>
        <location evidence="1">Cell inner membrane</location>
    </subcellularLocation>
</comment>
<keyword evidence="6" id="KW-0997">Cell inner membrane</keyword>
<evidence type="ECO:0000256" key="9">
    <source>
        <dbReference type="ARBA" id="ARBA00023136"/>
    </source>
</evidence>
<gene>
    <name evidence="11" type="ORF">DIZ79_09655</name>
</gene>
<name>A0A370DXQ5_9GAMM</name>